<dbReference type="Pfam" id="PF00172">
    <property type="entry name" value="Zn_clus"/>
    <property type="match status" value="1"/>
</dbReference>
<feature type="region of interest" description="Disordered" evidence="3">
    <location>
        <begin position="642"/>
        <end position="696"/>
    </location>
</feature>
<dbReference type="GO" id="GO:0008270">
    <property type="term" value="F:zinc ion binding"/>
    <property type="evidence" value="ECO:0007669"/>
    <property type="project" value="InterPro"/>
</dbReference>
<dbReference type="SUPFAM" id="SSF57701">
    <property type="entry name" value="Zn2/Cys6 DNA-binding domain"/>
    <property type="match status" value="1"/>
</dbReference>
<dbReference type="PROSITE" id="PS50048">
    <property type="entry name" value="ZN2_CY6_FUNGAL_2"/>
    <property type="match status" value="1"/>
</dbReference>
<name>A0A136JCB4_9PEZI</name>
<dbReference type="STRING" id="196109.A0A136JCB4"/>
<dbReference type="Gene3D" id="4.10.240.10">
    <property type="entry name" value="Zn(2)-C6 fungal-type DNA-binding domain"/>
    <property type="match status" value="1"/>
</dbReference>
<feature type="compositionally biased region" description="Acidic residues" evidence="3">
    <location>
        <begin position="1"/>
        <end position="10"/>
    </location>
</feature>
<feature type="domain" description="Zn(2)-C6 fungal-type" evidence="4">
    <location>
        <begin position="43"/>
        <end position="74"/>
    </location>
</feature>
<dbReference type="GO" id="GO:0000981">
    <property type="term" value="F:DNA-binding transcription factor activity, RNA polymerase II-specific"/>
    <property type="evidence" value="ECO:0007669"/>
    <property type="project" value="InterPro"/>
</dbReference>
<proteinExistence type="predicted"/>
<dbReference type="InterPro" id="IPR001138">
    <property type="entry name" value="Zn2Cys6_DnaBD"/>
</dbReference>
<dbReference type="Pfam" id="PF04082">
    <property type="entry name" value="Fungal_trans"/>
    <property type="match status" value="1"/>
</dbReference>
<dbReference type="CDD" id="cd12148">
    <property type="entry name" value="fungal_TF_MHR"/>
    <property type="match status" value="1"/>
</dbReference>
<dbReference type="OrthoDB" id="1747771at2759"/>
<dbReference type="GO" id="GO:0006351">
    <property type="term" value="P:DNA-templated transcription"/>
    <property type="evidence" value="ECO:0007669"/>
    <property type="project" value="InterPro"/>
</dbReference>
<dbReference type="PANTHER" id="PTHR43374:SF1">
    <property type="entry name" value="FLAVIN PRENYLTRANSFERASE PAD1, MITOCHONDRIAL"/>
    <property type="match status" value="1"/>
</dbReference>
<dbReference type="PANTHER" id="PTHR43374">
    <property type="entry name" value="FLAVIN PRENYLTRANSFERASE"/>
    <property type="match status" value="1"/>
</dbReference>
<dbReference type="AlphaFoldDB" id="A0A136JCB4"/>
<dbReference type="EMBL" id="KQ964247">
    <property type="protein sequence ID" value="KXJ94802.1"/>
    <property type="molecule type" value="Genomic_DNA"/>
</dbReference>
<dbReference type="FunFam" id="4.10.240.10:FF:000001">
    <property type="entry name" value="Fungal specific transcription factor, putative"/>
    <property type="match status" value="1"/>
</dbReference>
<keyword evidence="6" id="KW-1185">Reference proteome</keyword>
<evidence type="ECO:0000313" key="6">
    <source>
        <dbReference type="Proteomes" id="UP000070501"/>
    </source>
</evidence>
<dbReference type="InParanoid" id="A0A136JCB4"/>
<dbReference type="CDD" id="cd00067">
    <property type="entry name" value="GAL4"/>
    <property type="match status" value="1"/>
</dbReference>
<dbReference type="SMART" id="SM00066">
    <property type="entry name" value="GAL4"/>
    <property type="match status" value="1"/>
</dbReference>
<gene>
    <name evidence="5" type="ORF">Micbo1qcDRAFT_232211</name>
</gene>
<feature type="region of interest" description="Disordered" evidence="3">
    <location>
        <begin position="98"/>
        <end position="143"/>
    </location>
</feature>
<evidence type="ECO:0000256" key="2">
    <source>
        <dbReference type="ARBA" id="ARBA00023242"/>
    </source>
</evidence>
<dbReference type="InterPro" id="IPR004507">
    <property type="entry name" value="UbiX-like"/>
</dbReference>
<feature type="compositionally biased region" description="Low complexity" evidence="3">
    <location>
        <begin position="647"/>
        <end position="657"/>
    </location>
</feature>
<feature type="compositionally biased region" description="Low complexity" evidence="3">
    <location>
        <begin position="110"/>
        <end position="121"/>
    </location>
</feature>
<sequence length="887" mass="98171">MPPDFEEEAPEGPAVEHVPVEDLTPDEASHILHSHRKVRYGTACWPCRQRKVKCDNKQPCDNCVKRDHPQLCSYKPNRPGAARASFSAGAGVVLQQTKKRALSPDEHHQSQQQPQQISRRSSGGEGGEGWPKAAEEEPETAEISRYVGQNSIAALLRDQPSPMETKEGFDIRRDMRPILGLDNSAAFPLMSTKHLDRMTQDIIAQLPSDREVMKLFRAYKEVTHPFWGFVIDIDDLESRMMVYLEERTRSTTGGQKASRPVSASWLAILFAVLAVGSQYHDSPYHVRTRDSQRYMQVSYHFLQLGNFLLRPNLDAIQALLLVSFVLLNDMKAEGSWALIGMTCRLAQSLGLHRTPPSDNESPEAATKNFARRKLWWTCQWHDTLTSLSFDRPNMTNIQCCPIPLQPSSSPDNLSYLEAMYHLCEIISKQLNPDAITSSTAESIQSTCEAVESLRARTHPQLRSKETCKTVVDRLQFFALRLHTSFVISVCCRPALRQGNDTKLNEEDKKILFAKCKVNLAETVRMFLAMHRLSNIPTRSWAFTYHGLSSAVLLGIISGAEKRQDPEIRGLQGDLIAALSAAAAKDSTSPASEHNVVRSALEIELSGPLSRALHALKNIYDYGTLHGASAALKSEVASRARTPVAGHPPASAAAVVSAQNSTMYSQQHQPHGVYQQHQQQQLQQQNSHHSPVLGRSNSNFVDRHQDAALAMAELQNGSTFSEYSGSYSGALDHQTSSTDFNGMDASALAPMELYDSIFWAEMAIQRSQNRQPANFRTPAREDFRSKTITRTYTGLISALADPSFGPPAKIAKPPFDEPERTCGVSSSSACDNDEAEIRGLLTRRNTIQELAAQIQAADPQMLYADVLAATTPQAVGRSMAVDSIGGDD</sequence>
<evidence type="ECO:0000259" key="4">
    <source>
        <dbReference type="PROSITE" id="PS50048"/>
    </source>
</evidence>
<accession>A0A136JCB4</accession>
<dbReference type="InterPro" id="IPR036864">
    <property type="entry name" value="Zn2-C6_fun-type_DNA-bd_sf"/>
</dbReference>
<dbReference type="GO" id="GO:0016831">
    <property type="term" value="F:carboxy-lyase activity"/>
    <property type="evidence" value="ECO:0007669"/>
    <property type="project" value="TreeGrafter"/>
</dbReference>
<dbReference type="PROSITE" id="PS00463">
    <property type="entry name" value="ZN2_CY6_FUNGAL_1"/>
    <property type="match status" value="1"/>
</dbReference>
<dbReference type="InterPro" id="IPR007219">
    <property type="entry name" value="XnlR_reg_dom"/>
</dbReference>
<dbReference type="SMART" id="SM00906">
    <property type="entry name" value="Fungal_trans"/>
    <property type="match status" value="1"/>
</dbReference>
<evidence type="ECO:0000256" key="1">
    <source>
        <dbReference type="ARBA" id="ARBA00022723"/>
    </source>
</evidence>
<feature type="region of interest" description="Disordered" evidence="3">
    <location>
        <begin position="1"/>
        <end position="21"/>
    </location>
</feature>
<dbReference type="GO" id="GO:0003677">
    <property type="term" value="F:DNA binding"/>
    <property type="evidence" value="ECO:0007669"/>
    <property type="project" value="InterPro"/>
</dbReference>
<feature type="compositionally biased region" description="Low complexity" evidence="3">
    <location>
        <begin position="665"/>
        <end position="688"/>
    </location>
</feature>
<protein>
    <submittedName>
        <fullName evidence="5">Fungal-specific transcription factor domain-domain-containing protein</fullName>
    </submittedName>
</protein>
<evidence type="ECO:0000313" key="5">
    <source>
        <dbReference type="EMBL" id="KXJ94802.1"/>
    </source>
</evidence>
<keyword evidence="1" id="KW-0479">Metal-binding</keyword>
<evidence type="ECO:0000256" key="3">
    <source>
        <dbReference type="SAM" id="MobiDB-lite"/>
    </source>
</evidence>
<organism evidence="5 6">
    <name type="scientific">Microdochium bolleyi</name>
    <dbReference type="NCBI Taxonomy" id="196109"/>
    <lineage>
        <taxon>Eukaryota</taxon>
        <taxon>Fungi</taxon>
        <taxon>Dikarya</taxon>
        <taxon>Ascomycota</taxon>
        <taxon>Pezizomycotina</taxon>
        <taxon>Sordariomycetes</taxon>
        <taxon>Xylariomycetidae</taxon>
        <taxon>Xylariales</taxon>
        <taxon>Microdochiaceae</taxon>
        <taxon>Microdochium</taxon>
    </lineage>
</organism>
<keyword evidence="2" id="KW-0539">Nucleus</keyword>
<reference evidence="6" key="1">
    <citation type="submission" date="2016-02" db="EMBL/GenBank/DDBJ databases">
        <title>Draft genome sequence of Microdochium bolleyi, a fungal endophyte of beachgrass.</title>
        <authorList>
            <consortium name="DOE Joint Genome Institute"/>
            <person name="David A.S."/>
            <person name="May G."/>
            <person name="Haridas S."/>
            <person name="Lim J."/>
            <person name="Wang M."/>
            <person name="Labutti K."/>
            <person name="Lipzen A."/>
            <person name="Barry K."/>
            <person name="Grigoriev I.V."/>
        </authorList>
    </citation>
    <scope>NUCLEOTIDE SEQUENCE [LARGE SCALE GENOMIC DNA]</scope>
    <source>
        <strain evidence="6">J235TASD1</strain>
    </source>
</reference>
<dbReference type="Proteomes" id="UP000070501">
    <property type="component" value="Unassembled WGS sequence"/>
</dbReference>